<feature type="compositionally biased region" description="Acidic residues" evidence="1">
    <location>
        <begin position="20"/>
        <end position="29"/>
    </location>
</feature>
<comment type="caution">
    <text evidence="2">The sequence shown here is derived from an EMBL/GenBank/DDBJ whole genome shotgun (WGS) entry which is preliminary data.</text>
</comment>
<dbReference type="EMBL" id="JAWDJX010000031">
    <property type="protein sequence ID" value="KAK3050532.1"/>
    <property type="molecule type" value="Genomic_DNA"/>
</dbReference>
<dbReference type="AlphaFoldDB" id="A0AAJ0GAB6"/>
<gene>
    <name evidence="2" type="ORF">LTR09_008171</name>
</gene>
<sequence length="151" mass="16245">MRAQAGARRFQPVPGQGADVDGEEDEGASDEASPAAKKQKRMVGDQGDGSVADTDAETGRDAVPGSEIDLATVPVDDVELARSWIRVEKARKKQEKVDQEVKRFLAEQRLAQDEEYGDDGLRKARAGKAKVTAGDEVEVGSGSEYEPDRDA</sequence>
<dbReference type="Proteomes" id="UP001271007">
    <property type="component" value="Unassembled WGS sequence"/>
</dbReference>
<evidence type="ECO:0000256" key="1">
    <source>
        <dbReference type="SAM" id="MobiDB-lite"/>
    </source>
</evidence>
<proteinExistence type="predicted"/>
<name>A0AAJ0GAB6_9PEZI</name>
<keyword evidence="3" id="KW-1185">Reference proteome</keyword>
<organism evidence="2 3">
    <name type="scientific">Extremus antarcticus</name>
    <dbReference type="NCBI Taxonomy" id="702011"/>
    <lineage>
        <taxon>Eukaryota</taxon>
        <taxon>Fungi</taxon>
        <taxon>Dikarya</taxon>
        <taxon>Ascomycota</taxon>
        <taxon>Pezizomycotina</taxon>
        <taxon>Dothideomycetes</taxon>
        <taxon>Dothideomycetidae</taxon>
        <taxon>Mycosphaerellales</taxon>
        <taxon>Extremaceae</taxon>
        <taxon>Extremus</taxon>
    </lineage>
</organism>
<feature type="region of interest" description="Disordered" evidence="1">
    <location>
        <begin position="1"/>
        <end position="67"/>
    </location>
</feature>
<evidence type="ECO:0000313" key="2">
    <source>
        <dbReference type="EMBL" id="KAK3050532.1"/>
    </source>
</evidence>
<accession>A0AAJ0GAB6</accession>
<evidence type="ECO:0000313" key="3">
    <source>
        <dbReference type="Proteomes" id="UP001271007"/>
    </source>
</evidence>
<feature type="region of interest" description="Disordered" evidence="1">
    <location>
        <begin position="127"/>
        <end position="151"/>
    </location>
</feature>
<protein>
    <submittedName>
        <fullName evidence="2">Uncharacterized protein</fullName>
    </submittedName>
</protein>
<reference evidence="2" key="1">
    <citation type="submission" date="2023-04" db="EMBL/GenBank/DDBJ databases">
        <title>Black Yeasts Isolated from many extreme environments.</title>
        <authorList>
            <person name="Coleine C."/>
            <person name="Stajich J.E."/>
            <person name="Selbmann L."/>
        </authorList>
    </citation>
    <scope>NUCLEOTIDE SEQUENCE</scope>
    <source>
        <strain evidence="2">CCFEE 5312</strain>
    </source>
</reference>